<evidence type="ECO:0000313" key="2">
    <source>
        <dbReference type="Proteomes" id="UP001352852"/>
    </source>
</evidence>
<dbReference type="Proteomes" id="UP001352852">
    <property type="component" value="Unassembled WGS sequence"/>
</dbReference>
<accession>A0ABU7D7L7</accession>
<protein>
    <submittedName>
        <fullName evidence="1">Pre-mRNA-splicing factor 18</fullName>
    </submittedName>
</protein>
<reference evidence="1 2" key="1">
    <citation type="submission" date="2021-06" db="EMBL/GenBank/DDBJ databases">
        <authorList>
            <person name="Palmer J.M."/>
        </authorList>
    </citation>
    <scope>NUCLEOTIDE SEQUENCE [LARGE SCALE GENOMIC DNA]</scope>
    <source>
        <strain evidence="1 2">CL_MEX2019</strain>
        <tissue evidence="1">Muscle</tissue>
    </source>
</reference>
<organism evidence="1 2">
    <name type="scientific">Characodon lateralis</name>
    <dbReference type="NCBI Taxonomy" id="208331"/>
    <lineage>
        <taxon>Eukaryota</taxon>
        <taxon>Metazoa</taxon>
        <taxon>Chordata</taxon>
        <taxon>Craniata</taxon>
        <taxon>Vertebrata</taxon>
        <taxon>Euteleostomi</taxon>
        <taxon>Actinopterygii</taxon>
        <taxon>Neopterygii</taxon>
        <taxon>Teleostei</taxon>
        <taxon>Neoteleostei</taxon>
        <taxon>Acanthomorphata</taxon>
        <taxon>Ovalentaria</taxon>
        <taxon>Atherinomorphae</taxon>
        <taxon>Cyprinodontiformes</taxon>
        <taxon>Goodeidae</taxon>
        <taxon>Characodon</taxon>
    </lineage>
</organism>
<gene>
    <name evidence="1" type="primary">PRPF18_1</name>
    <name evidence="1" type="ORF">CHARACLAT_002372</name>
</gene>
<dbReference type="EMBL" id="JAHUTJ010016489">
    <property type="protein sequence ID" value="MED6269698.1"/>
    <property type="molecule type" value="Genomic_DNA"/>
</dbReference>
<sequence length="104" mass="11998">MDILKAEIARKRKLLEEKQLVDETKKCFKRADLARKEKEEYFKRCGYKVQTGTPKSQVFCEIYPVFSSFHQPSQTSYPGPAEEKHPHSMMLPPPCFPKGMVCSG</sequence>
<proteinExistence type="predicted"/>
<evidence type="ECO:0000313" key="1">
    <source>
        <dbReference type="EMBL" id="MED6269698.1"/>
    </source>
</evidence>
<name>A0ABU7D7L7_9TELE</name>
<keyword evidence="2" id="KW-1185">Reference proteome</keyword>
<comment type="caution">
    <text evidence="1">The sequence shown here is derived from an EMBL/GenBank/DDBJ whole genome shotgun (WGS) entry which is preliminary data.</text>
</comment>